<dbReference type="Proteomes" id="UP000184292">
    <property type="component" value="Unassembled WGS sequence"/>
</dbReference>
<accession>A0A1M6AY74</accession>
<name>A0A1M6AY74_9RHOB</name>
<dbReference type="PANTHER" id="PTHR30213">
    <property type="entry name" value="INNER MEMBRANE PROTEIN YHJD"/>
    <property type="match status" value="1"/>
</dbReference>
<feature type="transmembrane region" description="Helical" evidence="6">
    <location>
        <begin position="92"/>
        <end position="114"/>
    </location>
</feature>
<dbReference type="Pfam" id="PF03631">
    <property type="entry name" value="Virul_fac_BrkB"/>
    <property type="match status" value="1"/>
</dbReference>
<keyword evidence="4 6" id="KW-1133">Transmembrane helix</keyword>
<proteinExistence type="predicted"/>
<evidence type="ECO:0000313" key="7">
    <source>
        <dbReference type="EMBL" id="SHI41173.1"/>
    </source>
</evidence>
<dbReference type="RefSeq" id="WP_244526256.1">
    <property type="nucleotide sequence ID" value="NZ_FQYO01000001.1"/>
</dbReference>
<reference evidence="7 8" key="1">
    <citation type="submission" date="2016-11" db="EMBL/GenBank/DDBJ databases">
        <authorList>
            <person name="Jaros S."/>
            <person name="Januszkiewicz K."/>
            <person name="Wedrychowicz H."/>
        </authorList>
    </citation>
    <scope>NUCLEOTIDE SEQUENCE [LARGE SCALE GENOMIC DNA]</scope>
    <source>
        <strain evidence="7 8">DSM 100565</strain>
    </source>
</reference>
<gene>
    <name evidence="7" type="ORF">SAMN05444417_0676</name>
</gene>
<dbReference type="AlphaFoldDB" id="A0A1M6AY74"/>
<evidence type="ECO:0000256" key="4">
    <source>
        <dbReference type="ARBA" id="ARBA00022989"/>
    </source>
</evidence>
<dbReference type="PANTHER" id="PTHR30213:SF0">
    <property type="entry name" value="UPF0761 MEMBRANE PROTEIN YIHY"/>
    <property type="match status" value="1"/>
</dbReference>
<evidence type="ECO:0000256" key="5">
    <source>
        <dbReference type="ARBA" id="ARBA00023136"/>
    </source>
</evidence>
<feature type="transmembrane region" description="Helical" evidence="6">
    <location>
        <begin position="176"/>
        <end position="196"/>
    </location>
</feature>
<keyword evidence="5 6" id="KW-0472">Membrane</keyword>
<keyword evidence="8" id="KW-1185">Reference proteome</keyword>
<dbReference type="GO" id="GO:0005886">
    <property type="term" value="C:plasma membrane"/>
    <property type="evidence" value="ECO:0007669"/>
    <property type="project" value="UniProtKB-SubCell"/>
</dbReference>
<evidence type="ECO:0000256" key="3">
    <source>
        <dbReference type="ARBA" id="ARBA00022692"/>
    </source>
</evidence>
<protein>
    <submittedName>
        <fullName evidence="7">Membrane protein</fullName>
    </submittedName>
</protein>
<evidence type="ECO:0000256" key="2">
    <source>
        <dbReference type="ARBA" id="ARBA00022475"/>
    </source>
</evidence>
<dbReference type="EMBL" id="FQYO01000001">
    <property type="protein sequence ID" value="SHI41173.1"/>
    <property type="molecule type" value="Genomic_DNA"/>
</dbReference>
<evidence type="ECO:0000256" key="6">
    <source>
        <dbReference type="SAM" id="Phobius"/>
    </source>
</evidence>
<evidence type="ECO:0000313" key="8">
    <source>
        <dbReference type="Proteomes" id="UP000184292"/>
    </source>
</evidence>
<keyword evidence="3 6" id="KW-0812">Transmembrane</keyword>
<sequence>MERIKDFGGTFLKVWMVADRVHLGLIAAAVAFFGMFSLFPAVAALISIFGLFADPRVVLTQLQLMQELVPGDVYDVLFRQMEALLSARPETLTFSAVLSLSIAMFSARVAIAALMRALNAIYDRPLRGGVRSLLVALGMTASLIGVAFTALTLVVIVPVVIDFLPLPWQAAAVIELSRWLIAISVLIVGLGILYRFGPNRREARPRWITPGALLVILLWLLASTGFSLYLSNFGRYNEVYGSIGAAAAMLMWLYISAYLILLGAAVNVVLERRGLARDHPRPAHLTHPEAGSENAPLG</sequence>
<feature type="transmembrane region" description="Helical" evidence="6">
    <location>
        <begin position="208"/>
        <end position="230"/>
    </location>
</feature>
<feature type="transmembrane region" description="Helical" evidence="6">
    <location>
        <begin position="250"/>
        <end position="270"/>
    </location>
</feature>
<evidence type="ECO:0000256" key="1">
    <source>
        <dbReference type="ARBA" id="ARBA00004651"/>
    </source>
</evidence>
<comment type="subcellular location">
    <subcellularLocation>
        <location evidence="1">Cell membrane</location>
        <topology evidence="1">Multi-pass membrane protein</topology>
    </subcellularLocation>
</comment>
<dbReference type="STRING" id="1447782.SAMN05444417_0676"/>
<feature type="transmembrane region" description="Helical" evidence="6">
    <location>
        <begin position="21"/>
        <end position="52"/>
    </location>
</feature>
<dbReference type="InterPro" id="IPR017039">
    <property type="entry name" value="Virul_fac_BrkB"/>
</dbReference>
<keyword evidence="2" id="KW-1003">Cell membrane</keyword>
<organism evidence="7 8">
    <name type="scientific">Wenxinia saemankumensis</name>
    <dbReference type="NCBI Taxonomy" id="1447782"/>
    <lineage>
        <taxon>Bacteria</taxon>
        <taxon>Pseudomonadati</taxon>
        <taxon>Pseudomonadota</taxon>
        <taxon>Alphaproteobacteria</taxon>
        <taxon>Rhodobacterales</taxon>
        <taxon>Roseobacteraceae</taxon>
        <taxon>Wenxinia</taxon>
    </lineage>
</organism>
<feature type="transmembrane region" description="Helical" evidence="6">
    <location>
        <begin position="134"/>
        <end position="161"/>
    </location>
</feature>
<dbReference type="PIRSF" id="PIRSF035875">
    <property type="entry name" value="RNase_BN"/>
    <property type="match status" value="1"/>
</dbReference>
<dbReference type="NCBIfam" id="TIGR00765">
    <property type="entry name" value="yihY_not_rbn"/>
    <property type="match status" value="1"/>
</dbReference>